<feature type="repeat" description="PPR" evidence="2">
    <location>
        <begin position="123"/>
        <end position="157"/>
    </location>
</feature>
<dbReference type="GO" id="GO:0003723">
    <property type="term" value="F:RNA binding"/>
    <property type="evidence" value="ECO:0007669"/>
    <property type="project" value="InterPro"/>
</dbReference>
<keyword evidence="4" id="KW-1185">Reference proteome</keyword>
<feature type="repeat" description="PPR" evidence="2">
    <location>
        <begin position="423"/>
        <end position="457"/>
    </location>
</feature>
<evidence type="ECO:0000259" key="3">
    <source>
        <dbReference type="Pfam" id="PF14432"/>
    </source>
</evidence>
<evidence type="ECO:0000313" key="5">
    <source>
        <dbReference type="RefSeq" id="XP_029121217.1"/>
    </source>
</evidence>
<sequence length="728" mass="80571">MDQAYLVCSSVPVAWPCANGRGPRPSPDDGTLHILRLCSLGRLSEALSALQSPALHPSSAYAAVLHACARHRLLAPGRSLHRLLLSRHPSPGLFLSNHLLNFYAKCGRLDIARCLFDGMSHRNLVSWTSLLSGYAQHGLHDRCFRLLAAMLSHHLPNEFALAAALSSCAGARHYGCGRQVHALASKISLDANVFVGNALITMYSRCAGHGDDGWSVFRSMPFRNLITWNSMIAGLNLNGQPCRSLYLFAHMHRIGIGFDRATLVSIIPSCSSLRDCHQLHCLTVKTCHFSQAEVATALVKAYSGLGGSVDDCYRVFSGVKEHDIVSWTGIITSRAEQEPEEAIRLFCQLRRHGFEPDRYTFSSVVKACAGFATEMHCSAIHSLIVRSGFGDGMVLSNAMIHAYARCGSVKLAESVFEQMVVRDVVSWNSMIKAYAAHGRGREALRAFEHMDVPRDSATFVGLLTACSHCGLVTEGQDIFKSMSEVYGITPQLDHYACMVDILGRAGKLLEAEDMINRMPMVPDSVIWSALLGACRKHGEARIGEKAAQKLMELEPQNSVGYVMMSNIYCEAGSLDDAAFVRKEMKECGVKKEPGLSWVGIGKHVHKFSVGGRHHPQREAIYVELKRLADKLKEMGYVADTRLVSHETEEEHKEERLLHHSEKLALTFALMNASATQDSIRIMKNIRICEDCHNFMKLASKGVKKEIIVRDANRFHHFVDGFCSCGDYW</sequence>
<dbReference type="InterPro" id="IPR011990">
    <property type="entry name" value="TPR-like_helical_dom_sf"/>
</dbReference>
<dbReference type="NCBIfam" id="TIGR00756">
    <property type="entry name" value="PPR"/>
    <property type="match status" value="2"/>
</dbReference>
<dbReference type="Pfam" id="PF14432">
    <property type="entry name" value="DYW_deaminase"/>
    <property type="match status" value="1"/>
</dbReference>
<dbReference type="Gene3D" id="1.25.40.10">
    <property type="entry name" value="Tetratricopeptide repeat domain"/>
    <property type="match status" value="4"/>
</dbReference>
<dbReference type="OrthoDB" id="1894072at2759"/>
<evidence type="ECO:0000256" key="2">
    <source>
        <dbReference type="PROSITE-ProRule" id="PRU00708"/>
    </source>
</evidence>
<proteinExistence type="predicted"/>
<accession>A0A8N4EY69</accession>
<dbReference type="Proteomes" id="UP000504607">
    <property type="component" value="Chromosome 6"/>
</dbReference>
<feature type="repeat" description="PPR" evidence="2">
    <location>
        <begin position="224"/>
        <end position="258"/>
    </location>
</feature>
<dbReference type="GO" id="GO:0008270">
    <property type="term" value="F:zinc ion binding"/>
    <property type="evidence" value="ECO:0007669"/>
    <property type="project" value="InterPro"/>
</dbReference>
<dbReference type="FunFam" id="1.25.40.10:FF:000344">
    <property type="entry name" value="Pentatricopeptide repeat-containing protein"/>
    <property type="match status" value="1"/>
</dbReference>
<feature type="repeat" description="PPR" evidence="2">
    <location>
        <begin position="557"/>
        <end position="591"/>
    </location>
</feature>
<keyword evidence="1" id="KW-0677">Repeat</keyword>
<evidence type="ECO:0000313" key="4">
    <source>
        <dbReference type="Proteomes" id="UP000504607"/>
    </source>
</evidence>
<feature type="repeat" description="PPR" evidence="2">
    <location>
        <begin position="392"/>
        <end position="422"/>
    </location>
</feature>
<gene>
    <name evidence="5" type="primary">LOC105047211</name>
</gene>
<protein>
    <submittedName>
        <fullName evidence="5">Pentatricopeptide repeat-containing protein At1g71420</fullName>
    </submittedName>
</protein>
<name>A0A8N4EY69_ELAGV</name>
<dbReference type="KEGG" id="egu:105047211"/>
<dbReference type="InterPro" id="IPR032867">
    <property type="entry name" value="DYW_dom"/>
</dbReference>
<dbReference type="Pfam" id="PF20431">
    <property type="entry name" value="E_motif"/>
    <property type="match status" value="1"/>
</dbReference>
<dbReference type="RefSeq" id="XP_029121217.1">
    <property type="nucleotide sequence ID" value="XM_029265384.1"/>
</dbReference>
<dbReference type="Pfam" id="PF01535">
    <property type="entry name" value="PPR"/>
    <property type="match status" value="4"/>
</dbReference>
<dbReference type="FunFam" id="1.25.40.10:FF:000366">
    <property type="entry name" value="Pentatricopeptide (PPR) repeat-containing protein"/>
    <property type="match status" value="1"/>
</dbReference>
<dbReference type="AlphaFoldDB" id="A0A8N4EY69"/>
<dbReference type="InterPro" id="IPR046848">
    <property type="entry name" value="E_motif"/>
</dbReference>
<evidence type="ECO:0000256" key="1">
    <source>
        <dbReference type="ARBA" id="ARBA00022737"/>
    </source>
</evidence>
<dbReference type="Pfam" id="PF13041">
    <property type="entry name" value="PPR_2"/>
    <property type="match status" value="2"/>
</dbReference>
<dbReference type="InterPro" id="IPR002885">
    <property type="entry name" value="PPR_rpt"/>
</dbReference>
<reference evidence="5" key="1">
    <citation type="submission" date="2025-08" db="UniProtKB">
        <authorList>
            <consortium name="RefSeq"/>
        </authorList>
    </citation>
    <scope>IDENTIFICATION</scope>
</reference>
<dbReference type="PANTHER" id="PTHR47926">
    <property type="entry name" value="PENTATRICOPEPTIDE REPEAT-CONTAINING PROTEIN"/>
    <property type="match status" value="1"/>
</dbReference>
<feature type="domain" description="DYW" evidence="3">
    <location>
        <begin position="635"/>
        <end position="728"/>
    </location>
</feature>
<dbReference type="PANTHER" id="PTHR47926:SF382">
    <property type="entry name" value="PENTACOTRIPEPTIDE-REPEAT REGION OF PRORP DOMAIN-CONTAINING PROTEIN"/>
    <property type="match status" value="1"/>
</dbReference>
<organism evidence="4 5">
    <name type="scientific">Elaeis guineensis var. tenera</name>
    <name type="common">Oil palm</name>
    <dbReference type="NCBI Taxonomy" id="51953"/>
    <lineage>
        <taxon>Eukaryota</taxon>
        <taxon>Viridiplantae</taxon>
        <taxon>Streptophyta</taxon>
        <taxon>Embryophyta</taxon>
        <taxon>Tracheophyta</taxon>
        <taxon>Spermatophyta</taxon>
        <taxon>Magnoliopsida</taxon>
        <taxon>Liliopsida</taxon>
        <taxon>Arecaceae</taxon>
        <taxon>Arecoideae</taxon>
        <taxon>Cocoseae</taxon>
        <taxon>Elaeidinae</taxon>
        <taxon>Elaeis</taxon>
    </lineage>
</organism>
<dbReference type="InterPro" id="IPR046960">
    <property type="entry name" value="PPR_At4g14850-like_plant"/>
</dbReference>
<dbReference type="FunFam" id="1.25.40.10:FF:000343">
    <property type="entry name" value="Pentatricopeptide repeat-containing protein At3g58590"/>
    <property type="match status" value="1"/>
</dbReference>
<dbReference type="GO" id="GO:0009451">
    <property type="term" value="P:RNA modification"/>
    <property type="evidence" value="ECO:0007669"/>
    <property type="project" value="InterPro"/>
</dbReference>
<dbReference type="PROSITE" id="PS51375">
    <property type="entry name" value="PPR"/>
    <property type="match status" value="5"/>
</dbReference>